<keyword evidence="3" id="KW-1185">Reference proteome</keyword>
<accession>I3ZCU7</accession>
<dbReference type="InterPro" id="IPR002716">
    <property type="entry name" value="PIN_dom"/>
</dbReference>
<feature type="domain" description="PIN" evidence="1">
    <location>
        <begin position="5"/>
        <end position="118"/>
    </location>
</feature>
<sequence length="124" mass="13632">MSGLLLDSHVLIWYVDGDPRLSAVDAMMIRKTEHIYVSAATVWELTVKMTLGKLPPRSVRDLAVEANCKLLSISPEHGQAIASLPRHHGDPFDHLLLAQAKVEGLTFVTHDGILSRYGVPVLLV</sequence>
<organism evidence="2 3">
    <name type="scientific">Terriglobus roseus (strain DSM 18391 / NRRL B-41598 / KBS 63)</name>
    <dbReference type="NCBI Taxonomy" id="926566"/>
    <lineage>
        <taxon>Bacteria</taxon>
        <taxon>Pseudomonadati</taxon>
        <taxon>Acidobacteriota</taxon>
        <taxon>Terriglobia</taxon>
        <taxon>Terriglobales</taxon>
        <taxon>Acidobacteriaceae</taxon>
        <taxon>Terriglobus</taxon>
    </lineage>
</organism>
<dbReference type="InterPro" id="IPR041705">
    <property type="entry name" value="PIN_Sll0205"/>
</dbReference>
<dbReference type="AlphaFoldDB" id="I3ZCU7"/>
<dbReference type="InterPro" id="IPR052919">
    <property type="entry name" value="TA_system_RNase"/>
</dbReference>
<evidence type="ECO:0000259" key="1">
    <source>
        <dbReference type="Pfam" id="PF01850"/>
    </source>
</evidence>
<dbReference type="SUPFAM" id="SSF88723">
    <property type="entry name" value="PIN domain-like"/>
    <property type="match status" value="1"/>
</dbReference>
<dbReference type="PANTHER" id="PTHR36173:SF2">
    <property type="entry name" value="RIBONUCLEASE VAPC16"/>
    <property type="match status" value="1"/>
</dbReference>
<dbReference type="PANTHER" id="PTHR36173">
    <property type="entry name" value="RIBONUCLEASE VAPC16-RELATED"/>
    <property type="match status" value="1"/>
</dbReference>
<name>I3ZCU7_TERRK</name>
<protein>
    <recommendedName>
        <fullName evidence="1">PIN domain-containing protein</fullName>
    </recommendedName>
</protein>
<dbReference type="EMBL" id="CP003379">
    <property type="protein sequence ID" value="AFL87065.1"/>
    <property type="molecule type" value="Genomic_DNA"/>
</dbReference>
<proteinExistence type="predicted"/>
<dbReference type="Pfam" id="PF01850">
    <property type="entry name" value="PIN"/>
    <property type="match status" value="1"/>
</dbReference>
<evidence type="ECO:0000313" key="2">
    <source>
        <dbReference type="EMBL" id="AFL87065.1"/>
    </source>
</evidence>
<dbReference type="RefSeq" id="WP_014784634.1">
    <property type="nucleotide sequence ID" value="NC_018014.1"/>
</dbReference>
<dbReference type="eggNOG" id="COG3744">
    <property type="taxonomic scope" value="Bacteria"/>
</dbReference>
<gene>
    <name evidence="2" type="ordered locus">Terro_0730</name>
</gene>
<dbReference type="OrthoDB" id="9798990at2"/>
<dbReference type="InterPro" id="IPR029060">
    <property type="entry name" value="PIN-like_dom_sf"/>
</dbReference>
<dbReference type="HOGENOM" id="CLU_129890_0_1_0"/>
<dbReference type="KEGG" id="trs:Terro_0730"/>
<dbReference type="Proteomes" id="UP000006056">
    <property type="component" value="Chromosome"/>
</dbReference>
<reference evidence="2 3" key="1">
    <citation type="submission" date="2012-06" db="EMBL/GenBank/DDBJ databases">
        <title>Complete genome of Terriglobus roseus DSM 18391.</title>
        <authorList>
            <consortium name="US DOE Joint Genome Institute (JGI-PGF)"/>
            <person name="Lucas S."/>
            <person name="Copeland A."/>
            <person name="Lapidus A."/>
            <person name="Glavina del Rio T."/>
            <person name="Dalin E."/>
            <person name="Tice H."/>
            <person name="Bruce D."/>
            <person name="Goodwin L."/>
            <person name="Pitluck S."/>
            <person name="Peters L."/>
            <person name="Mikhailova N."/>
            <person name="Munk A.C.C."/>
            <person name="Kyrpides N."/>
            <person name="Mavromatis K."/>
            <person name="Ivanova N."/>
            <person name="Brettin T."/>
            <person name="Detter J.C."/>
            <person name="Han C."/>
            <person name="Larimer F."/>
            <person name="Land M."/>
            <person name="Hauser L."/>
            <person name="Markowitz V."/>
            <person name="Cheng J.-F."/>
            <person name="Hugenholtz P."/>
            <person name="Woyke T."/>
            <person name="Wu D."/>
            <person name="Brambilla E."/>
            <person name="Klenk H.-P."/>
            <person name="Eisen J.A."/>
        </authorList>
    </citation>
    <scope>NUCLEOTIDE SEQUENCE [LARGE SCALE GENOMIC DNA]</scope>
    <source>
        <strain evidence="3">DSM 18391 / NRRL B-41598 / KBS 63</strain>
    </source>
</reference>
<dbReference type="STRING" id="926566.Terro_0730"/>
<dbReference type="Gene3D" id="3.40.50.1010">
    <property type="entry name" value="5'-nuclease"/>
    <property type="match status" value="1"/>
</dbReference>
<dbReference type="CDD" id="cd09872">
    <property type="entry name" value="PIN_Sll0205-like"/>
    <property type="match status" value="1"/>
</dbReference>
<evidence type="ECO:0000313" key="3">
    <source>
        <dbReference type="Proteomes" id="UP000006056"/>
    </source>
</evidence>